<dbReference type="AlphaFoldDB" id="A0A4P6V1I9"/>
<organism evidence="3 4">
    <name type="scientific">Roseitalea porphyridii</name>
    <dbReference type="NCBI Taxonomy" id="1852022"/>
    <lineage>
        <taxon>Bacteria</taxon>
        <taxon>Pseudomonadati</taxon>
        <taxon>Pseudomonadota</taxon>
        <taxon>Alphaproteobacteria</taxon>
        <taxon>Hyphomicrobiales</taxon>
        <taxon>Ahrensiaceae</taxon>
        <taxon>Roseitalea</taxon>
    </lineage>
</organism>
<evidence type="ECO:0000256" key="2">
    <source>
        <dbReference type="SAM" id="Phobius"/>
    </source>
</evidence>
<dbReference type="InterPro" id="IPR019099">
    <property type="entry name" value="Uncharacterised_PGPGW_TM"/>
</dbReference>
<accession>A0A4P6V1I9</accession>
<evidence type="ECO:0000256" key="1">
    <source>
        <dbReference type="SAM" id="MobiDB-lite"/>
    </source>
</evidence>
<dbReference type="KEGG" id="rpod:E0E05_07990"/>
<proteinExistence type="predicted"/>
<keyword evidence="2" id="KW-0812">Transmembrane</keyword>
<gene>
    <name evidence="3" type="ORF">E0E05_07990</name>
</gene>
<feature type="transmembrane region" description="Helical" evidence="2">
    <location>
        <begin position="60"/>
        <end position="90"/>
    </location>
</feature>
<dbReference type="Proteomes" id="UP000293719">
    <property type="component" value="Chromosome"/>
</dbReference>
<keyword evidence="2" id="KW-0472">Membrane</keyword>
<evidence type="ECO:0000313" key="4">
    <source>
        <dbReference type="Proteomes" id="UP000293719"/>
    </source>
</evidence>
<keyword evidence="2" id="KW-1133">Transmembrane helix</keyword>
<dbReference type="EMBL" id="CP036532">
    <property type="protein sequence ID" value="QBK30544.1"/>
    <property type="molecule type" value="Genomic_DNA"/>
</dbReference>
<dbReference type="Pfam" id="PF09656">
    <property type="entry name" value="PGPGW"/>
    <property type="match status" value="1"/>
</dbReference>
<evidence type="ECO:0000313" key="3">
    <source>
        <dbReference type="EMBL" id="QBK30544.1"/>
    </source>
</evidence>
<feature type="compositionally biased region" description="Basic and acidic residues" evidence="1">
    <location>
        <begin position="1"/>
        <end position="13"/>
    </location>
</feature>
<feature type="region of interest" description="Disordered" evidence="1">
    <location>
        <begin position="1"/>
        <end position="38"/>
    </location>
</feature>
<protein>
    <submittedName>
        <fullName evidence="3">Uncharacterized protein</fullName>
    </submittedName>
</protein>
<sequence length="119" mass="13158">MDNRSDTTGRVDPVEEPASGPSKSGETPSRAGVDAVSPGRPVYRFFGREIPKPASRPVRIALGIVLTVLGIFGFLPILGFWMIPLGLLVLSHELHPLRRLRRRLAVRRARKAGNGRNRR</sequence>
<dbReference type="RefSeq" id="WP_131616234.1">
    <property type="nucleotide sequence ID" value="NZ_CP036532.1"/>
</dbReference>
<keyword evidence="4" id="KW-1185">Reference proteome</keyword>
<reference evidence="3 4" key="1">
    <citation type="journal article" date="2017" name="Int. J. Syst. Evol. Microbiol.">
        <title>Roseitalea porphyridii gen. nov., sp. nov., isolated from a red alga, and reclassification of Hoeflea suaedae Chung et al. 2013 as Pseudohoeflea suaedae gen. nov., comb. nov.</title>
        <authorList>
            <person name="Hyeon J.W."/>
            <person name="Jeong S.E."/>
            <person name="Baek K."/>
            <person name="Jeon C.O."/>
        </authorList>
    </citation>
    <scope>NUCLEOTIDE SEQUENCE [LARGE SCALE GENOMIC DNA]</scope>
    <source>
        <strain evidence="3 4">MA7-20</strain>
    </source>
</reference>
<name>A0A4P6V1I9_9HYPH</name>
<dbReference type="GeneID" id="90769145"/>